<keyword evidence="3" id="KW-1003">Cell membrane</keyword>
<feature type="transmembrane region" description="Helical" evidence="7">
    <location>
        <begin position="154"/>
        <end position="175"/>
    </location>
</feature>
<accession>C3J7R5</accession>
<proteinExistence type="inferred from homology"/>
<gene>
    <name evidence="8" type="ORF">POREN0001_1156</name>
</gene>
<feature type="transmembrane region" description="Helical" evidence="7">
    <location>
        <begin position="72"/>
        <end position="90"/>
    </location>
</feature>
<keyword evidence="5 7" id="KW-1133">Transmembrane helix</keyword>
<dbReference type="PANTHER" id="PTHR30106:SF2">
    <property type="entry name" value="UPF0324 INNER MEMBRANE PROTEIN YEIH"/>
    <property type="match status" value="1"/>
</dbReference>
<dbReference type="EMBL" id="ACNN01000005">
    <property type="protein sequence ID" value="EEN83650.1"/>
    <property type="molecule type" value="Genomic_DNA"/>
</dbReference>
<evidence type="ECO:0000313" key="9">
    <source>
        <dbReference type="Proteomes" id="UP000004295"/>
    </source>
</evidence>
<feature type="transmembrane region" description="Helical" evidence="7">
    <location>
        <begin position="35"/>
        <end position="52"/>
    </location>
</feature>
<dbReference type="GeneID" id="93365478"/>
<evidence type="ECO:0000256" key="3">
    <source>
        <dbReference type="ARBA" id="ARBA00022475"/>
    </source>
</evidence>
<dbReference type="NCBIfam" id="TIGR00698">
    <property type="entry name" value="YeiH family putative sulfate export transporter"/>
    <property type="match status" value="1"/>
</dbReference>
<evidence type="ECO:0000256" key="6">
    <source>
        <dbReference type="ARBA" id="ARBA00023136"/>
    </source>
</evidence>
<evidence type="ECO:0000256" key="4">
    <source>
        <dbReference type="ARBA" id="ARBA00022692"/>
    </source>
</evidence>
<comment type="similarity">
    <text evidence="2">Belongs to the UPF0324 family.</text>
</comment>
<dbReference type="GO" id="GO:0005886">
    <property type="term" value="C:plasma membrane"/>
    <property type="evidence" value="ECO:0007669"/>
    <property type="project" value="UniProtKB-SubCell"/>
</dbReference>
<evidence type="ECO:0000256" key="7">
    <source>
        <dbReference type="SAM" id="Phobius"/>
    </source>
</evidence>
<evidence type="ECO:0000256" key="1">
    <source>
        <dbReference type="ARBA" id="ARBA00004651"/>
    </source>
</evidence>
<feature type="transmembrane region" description="Helical" evidence="7">
    <location>
        <begin position="228"/>
        <end position="245"/>
    </location>
</feature>
<evidence type="ECO:0000256" key="2">
    <source>
        <dbReference type="ARBA" id="ARBA00007977"/>
    </source>
</evidence>
<dbReference type="PANTHER" id="PTHR30106">
    <property type="entry name" value="INNER MEMBRANE PROTEIN YEIH-RELATED"/>
    <property type="match status" value="1"/>
</dbReference>
<dbReference type="InterPro" id="IPR018383">
    <property type="entry name" value="UPF0324_pro"/>
</dbReference>
<keyword evidence="6 7" id="KW-0472">Membrane</keyword>
<dbReference type="Pfam" id="PF03601">
    <property type="entry name" value="Cons_hypoth698"/>
    <property type="match status" value="1"/>
</dbReference>
<feature type="transmembrane region" description="Helical" evidence="7">
    <location>
        <begin position="266"/>
        <end position="285"/>
    </location>
</feature>
<feature type="transmembrane region" description="Helical" evidence="7">
    <location>
        <begin position="297"/>
        <end position="318"/>
    </location>
</feature>
<dbReference type="InterPro" id="IPR004630">
    <property type="entry name" value="UPF0324_YeiH-like"/>
</dbReference>
<keyword evidence="9" id="KW-1185">Reference proteome</keyword>
<organism evidence="8 9">
    <name type="scientific">Porphyromonas endodontalis (strain ATCC 35406 / DSM 24491 / JCM 8526 / CCUG 16442 / BCRC 14492 / NCTC 13058 / HG 370)</name>
    <name type="common">Bacteroides endodontalis</name>
    <dbReference type="NCBI Taxonomy" id="553175"/>
    <lineage>
        <taxon>Bacteria</taxon>
        <taxon>Pseudomonadati</taxon>
        <taxon>Bacteroidota</taxon>
        <taxon>Bacteroidia</taxon>
        <taxon>Bacteroidales</taxon>
        <taxon>Porphyromonadaceae</taxon>
        <taxon>Porphyromonas</taxon>
    </lineage>
</organism>
<protein>
    <submittedName>
        <fullName evidence="8">Uncharacterized protein</fullName>
    </submittedName>
</protein>
<comment type="caution">
    <text evidence="8">The sequence shown here is derived from an EMBL/GenBank/DDBJ whole genome shotgun (WGS) entry which is preliminary data.</text>
</comment>
<sequence length="352" mass="37823">MQRNWHYYLGVLLTIALAAIAVCLAKIPFITTLHLSPLIIGIVLGLILANTIRSRLPEGMTPGLKFVGKRILRLAIVFYGFRLTLSDVWAAGWATLLVDAIVVSSTLLLGAMVGRWLRLDRETSMLTSAGSAVCGAAAVLASEPVVGANSAKTVVAVSTVVLFGTLSMFLYPVLYQLGVYHMSDAQVAVYTGSTLHEVAHVAGAGAAMQASSVASTFDIAGTATITKMIRVILLAPVLIVLGLFFQKGNKGETRATKRITIPWFAVWFLIIIGLNTLLLSLASTYGLEDTYASVRGIIRWVDDFMLTMAMAAIGTDAVFARFREAGFKPFALAAVLYIWLTVGGYFLVKLIV</sequence>
<name>C3J7R5_POREA</name>
<comment type="subcellular location">
    <subcellularLocation>
        <location evidence="1">Cell membrane</location>
        <topology evidence="1">Multi-pass membrane protein</topology>
    </subcellularLocation>
</comment>
<feature type="transmembrane region" description="Helical" evidence="7">
    <location>
        <begin position="330"/>
        <end position="348"/>
    </location>
</feature>
<reference evidence="8 9" key="1">
    <citation type="submission" date="2009-04" db="EMBL/GenBank/DDBJ databases">
        <authorList>
            <person name="Sebastian Y."/>
            <person name="Madupu R."/>
            <person name="Durkin A.S."/>
            <person name="Torralba M."/>
            <person name="Methe B."/>
            <person name="Sutton G.G."/>
            <person name="Strausberg R.L."/>
            <person name="Nelson K.E."/>
        </authorList>
    </citation>
    <scope>NUCLEOTIDE SEQUENCE [LARGE SCALE GENOMIC DNA]</scope>
    <source>
        <strain evidence="9">ATCC 35406 / BCRC 14492 / JCM 8526 / NCTC 13058 / HG 370</strain>
    </source>
</reference>
<evidence type="ECO:0000313" key="8">
    <source>
        <dbReference type="EMBL" id="EEN83650.1"/>
    </source>
</evidence>
<dbReference type="STRING" id="553175.POREN0001_1156"/>
<dbReference type="Proteomes" id="UP000004295">
    <property type="component" value="Unassembled WGS sequence"/>
</dbReference>
<dbReference type="RefSeq" id="WP_004332117.1">
    <property type="nucleotide sequence ID" value="NZ_ACNN01000005.1"/>
</dbReference>
<feature type="transmembrane region" description="Helical" evidence="7">
    <location>
        <begin position="124"/>
        <end position="142"/>
    </location>
</feature>
<dbReference type="eggNOG" id="COG2855">
    <property type="taxonomic scope" value="Bacteria"/>
</dbReference>
<dbReference type="AlphaFoldDB" id="C3J7R5"/>
<evidence type="ECO:0000256" key="5">
    <source>
        <dbReference type="ARBA" id="ARBA00022989"/>
    </source>
</evidence>
<feature type="transmembrane region" description="Helical" evidence="7">
    <location>
        <begin position="96"/>
        <end position="117"/>
    </location>
</feature>
<keyword evidence="4 7" id="KW-0812">Transmembrane</keyword>